<proteinExistence type="predicted"/>
<name>A0ABW9Z1I3_9HYPH</name>
<organism evidence="1 2">
    <name type="scientific">Microvirga arsenatis</name>
    <dbReference type="NCBI Taxonomy" id="2692265"/>
    <lineage>
        <taxon>Bacteria</taxon>
        <taxon>Pseudomonadati</taxon>
        <taxon>Pseudomonadota</taxon>
        <taxon>Alphaproteobacteria</taxon>
        <taxon>Hyphomicrobiales</taxon>
        <taxon>Methylobacteriaceae</taxon>
        <taxon>Microvirga</taxon>
    </lineage>
</organism>
<evidence type="ECO:0000313" key="2">
    <source>
        <dbReference type="Proteomes" id="UP000818323"/>
    </source>
</evidence>
<protein>
    <submittedName>
        <fullName evidence="1">Uncharacterized protein</fullName>
    </submittedName>
</protein>
<sequence>MTTPLNRAIREMSKISLDIARDLEAARLYGGSAEDIAQLERVKAQLRQALDQMRHLRGDLLVRRPAEMRLVS</sequence>
<dbReference type="Proteomes" id="UP000818323">
    <property type="component" value="Unassembled WGS sequence"/>
</dbReference>
<dbReference type="RefSeq" id="WP_161725842.1">
    <property type="nucleotide sequence ID" value="NZ_JAAAXI010000025.1"/>
</dbReference>
<comment type="caution">
    <text evidence="1">The sequence shown here is derived from an EMBL/GenBank/DDBJ whole genome shotgun (WGS) entry which is preliminary data.</text>
</comment>
<gene>
    <name evidence="1" type="ORF">GR303_12365</name>
</gene>
<dbReference type="EMBL" id="JAAAXJ010000005">
    <property type="protein sequence ID" value="NBJ25143.1"/>
    <property type="molecule type" value="Genomic_DNA"/>
</dbReference>
<reference evidence="1 2" key="1">
    <citation type="submission" date="2020-01" db="EMBL/GenBank/DDBJ databases">
        <title>Microvirga sp. nov., an arsenate reduction bacterium isolated from Tibet hotspring sediments.</title>
        <authorList>
            <person name="Yuan C.-G."/>
        </authorList>
    </citation>
    <scope>NUCLEOTIDE SEQUENCE [LARGE SCALE GENOMIC DNA]</scope>
    <source>
        <strain evidence="1 2">SYSU G3D203</strain>
    </source>
</reference>
<accession>A0ABW9Z1I3</accession>
<evidence type="ECO:0000313" key="1">
    <source>
        <dbReference type="EMBL" id="NBJ25143.1"/>
    </source>
</evidence>
<keyword evidence="2" id="KW-1185">Reference proteome</keyword>